<evidence type="ECO:0000313" key="1">
    <source>
        <dbReference type="EMBL" id="GMI12449.1"/>
    </source>
</evidence>
<name>A0A9W7FI17_9STRA</name>
<gene>
    <name evidence="1" type="ORF">TrLO_g2935</name>
</gene>
<comment type="caution">
    <text evidence="1">The sequence shown here is derived from an EMBL/GenBank/DDBJ whole genome shotgun (WGS) entry which is preliminary data.</text>
</comment>
<sequence>MAVLWGAPYSLLEALLQKYSEVTGMPCTTLLSYDMYEGCWGTHNHAVGKTIALHSAMASYKEDALEIVKLFIRNFKVGLFHRFTLRIAIDNPNVRDEVRELVLKCREDEVYNDAKRLAGIVGGYSVVEIERRNNILRVRITVLLCLLRMRELQSQLEDETRSLWKEDLLFDRRFTKGTTTKGLDTLRAYECWESGGRDAFSHILTYLI</sequence>
<accession>A0A9W7FI17</accession>
<organism evidence="1 2">
    <name type="scientific">Triparma laevis f. longispina</name>
    <dbReference type="NCBI Taxonomy" id="1714387"/>
    <lineage>
        <taxon>Eukaryota</taxon>
        <taxon>Sar</taxon>
        <taxon>Stramenopiles</taxon>
        <taxon>Ochrophyta</taxon>
        <taxon>Bolidophyceae</taxon>
        <taxon>Parmales</taxon>
        <taxon>Triparmaceae</taxon>
        <taxon>Triparma</taxon>
    </lineage>
</organism>
<dbReference type="Proteomes" id="UP001165122">
    <property type="component" value="Unassembled WGS sequence"/>
</dbReference>
<dbReference type="EMBL" id="BRXW01000177">
    <property type="protein sequence ID" value="GMI12449.1"/>
    <property type="molecule type" value="Genomic_DNA"/>
</dbReference>
<keyword evidence="2" id="KW-1185">Reference proteome</keyword>
<protein>
    <submittedName>
        <fullName evidence="1">Uncharacterized protein</fullName>
    </submittedName>
</protein>
<reference evidence="2" key="1">
    <citation type="journal article" date="2023" name="Commun. Biol.">
        <title>Genome analysis of Parmales, the sister group of diatoms, reveals the evolutionary specialization of diatoms from phago-mixotrophs to photoautotrophs.</title>
        <authorList>
            <person name="Ban H."/>
            <person name="Sato S."/>
            <person name="Yoshikawa S."/>
            <person name="Yamada K."/>
            <person name="Nakamura Y."/>
            <person name="Ichinomiya M."/>
            <person name="Sato N."/>
            <person name="Blanc-Mathieu R."/>
            <person name="Endo H."/>
            <person name="Kuwata A."/>
            <person name="Ogata H."/>
        </authorList>
    </citation>
    <scope>NUCLEOTIDE SEQUENCE [LARGE SCALE GENOMIC DNA]</scope>
    <source>
        <strain evidence="2">NIES 3700</strain>
    </source>
</reference>
<evidence type="ECO:0000313" key="2">
    <source>
        <dbReference type="Proteomes" id="UP001165122"/>
    </source>
</evidence>
<dbReference type="AlphaFoldDB" id="A0A9W7FI17"/>
<proteinExistence type="predicted"/>